<dbReference type="GeneID" id="24134422"/>
<dbReference type="SMART" id="SM00248">
    <property type="entry name" value="ANK"/>
    <property type="match status" value="3"/>
</dbReference>
<dbReference type="Gene3D" id="1.25.40.20">
    <property type="entry name" value="Ankyrin repeat-containing domain"/>
    <property type="match status" value="1"/>
</dbReference>
<dbReference type="PANTHER" id="PTHR24171">
    <property type="entry name" value="ANKYRIN REPEAT DOMAIN-CONTAINING PROTEIN 39-RELATED"/>
    <property type="match status" value="1"/>
</dbReference>
<gene>
    <name evidence="4" type="ORF">SPRG_12467</name>
</gene>
<dbReference type="PROSITE" id="PS50297">
    <property type="entry name" value="ANK_REP_REGION"/>
    <property type="match status" value="1"/>
</dbReference>
<proteinExistence type="predicted"/>
<protein>
    <submittedName>
        <fullName evidence="4">Uncharacterized protein</fullName>
    </submittedName>
</protein>
<feature type="repeat" description="ANK" evidence="3">
    <location>
        <begin position="72"/>
        <end position="104"/>
    </location>
</feature>
<evidence type="ECO:0000256" key="2">
    <source>
        <dbReference type="ARBA" id="ARBA00023043"/>
    </source>
</evidence>
<dbReference type="OMA" id="YCTKRTI"/>
<keyword evidence="1" id="KW-0677">Repeat</keyword>
<dbReference type="InterPro" id="IPR002110">
    <property type="entry name" value="Ankyrin_rpt"/>
</dbReference>
<dbReference type="Proteomes" id="UP000030745">
    <property type="component" value="Unassembled WGS sequence"/>
</dbReference>
<dbReference type="PROSITE" id="PS50088">
    <property type="entry name" value="ANK_REPEAT"/>
    <property type="match status" value="1"/>
</dbReference>
<dbReference type="STRING" id="695850.A0A067BTB1"/>
<reference evidence="4 5" key="1">
    <citation type="journal article" date="2013" name="PLoS Genet.">
        <title>Distinctive expansion of potential virulence genes in the genome of the oomycete fish pathogen Saprolegnia parasitica.</title>
        <authorList>
            <person name="Jiang R.H."/>
            <person name="de Bruijn I."/>
            <person name="Haas B.J."/>
            <person name="Belmonte R."/>
            <person name="Lobach L."/>
            <person name="Christie J."/>
            <person name="van den Ackerveken G."/>
            <person name="Bottin A."/>
            <person name="Bulone V."/>
            <person name="Diaz-Moreno S.M."/>
            <person name="Dumas B."/>
            <person name="Fan L."/>
            <person name="Gaulin E."/>
            <person name="Govers F."/>
            <person name="Grenville-Briggs L.J."/>
            <person name="Horner N.R."/>
            <person name="Levin J.Z."/>
            <person name="Mammella M."/>
            <person name="Meijer H.J."/>
            <person name="Morris P."/>
            <person name="Nusbaum C."/>
            <person name="Oome S."/>
            <person name="Phillips A.J."/>
            <person name="van Rooyen D."/>
            <person name="Rzeszutek E."/>
            <person name="Saraiva M."/>
            <person name="Secombes C.J."/>
            <person name="Seidl M.F."/>
            <person name="Snel B."/>
            <person name="Stassen J.H."/>
            <person name="Sykes S."/>
            <person name="Tripathy S."/>
            <person name="van den Berg H."/>
            <person name="Vega-Arreguin J.C."/>
            <person name="Wawra S."/>
            <person name="Young S.K."/>
            <person name="Zeng Q."/>
            <person name="Dieguez-Uribeondo J."/>
            <person name="Russ C."/>
            <person name="Tyler B.M."/>
            <person name="van West P."/>
        </authorList>
    </citation>
    <scope>NUCLEOTIDE SEQUENCE [LARGE SCALE GENOMIC DNA]</scope>
    <source>
        <strain evidence="4 5">CBS 223.65</strain>
    </source>
</reference>
<dbReference type="Pfam" id="PF12796">
    <property type="entry name" value="Ank_2"/>
    <property type="match status" value="1"/>
</dbReference>
<dbReference type="InterPro" id="IPR036770">
    <property type="entry name" value="Ankyrin_rpt-contain_sf"/>
</dbReference>
<dbReference type="EMBL" id="KK583286">
    <property type="protein sequence ID" value="KDO21503.1"/>
    <property type="molecule type" value="Genomic_DNA"/>
</dbReference>
<evidence type="ECO:0000256" key="1">
    <source>
        <dbReference type="ARBA" id="ARBA00022737"/>
    </source>
</evidence>
<dbReference type="PANTHER" id="PTHR24171:SF9">
    <property type="entry name" value="ANKYRIN REPEAT DOMAIN-CONTAINING PROTEIN 39"/>
    <property type="match status" value="1"/>
</dbReference>
<dbReference type="SUPFAM" id="SSF48403">
    <property type="entry name" value="Ankyrin repeat"/>
    <property type="match status" value="1"/>
</dbReference>
<sequence>MVSFESTTDDTGAWDLASVVAYVADDAAVVNRRDSSSGRSLLHEACVHGQKHVVVYLLEHTPCDLHSTTMLGRATALHLAVHAAHRNLVFWLLSYGADATAKDRFGSTPLHYCTKRTIAQHLMQFGARCLTSNRRRQTAALAIKTNVDADADLKEFIANVAIQEAEARKAAMRAAKRPKLLK</sequence>
<evidence type="ECO:0000313" key="5">
    <source>
        <dbReference type="Proteomes" id="UP000030745"/>
    </source>
</evidence>
<dbReference type="RefSeq" id="XP_012207770.1">
    <property type="nucleotide sequence ID" value="XM_012352380.1"/>
</dbReference>
<evidence type="ECO:0000313" key="4">
    <source>
        <dbReference type="EMBL" id="KDO21503.1"/>
    </source>
</evidence>
<dbReference type="KEGG" id="spar:SPRG_12467"/>
<organism evidence="4 5">
    <name type="scientific">Saprolegnia parasitica (strain CBS 223.65)</name>
    <dbReference type="NCBI Taxonomy" id="695850"/>
    <lineage>
        <taxon>Eukaryota</taxon>
        <taxon>Sar</taxon>
        <taxon>Stramenopiles</taxon>
        <taxon>Oomycota</taxon>
        <taxon>Saprolegniomycetes</taxon>
        <taxon>Saprolegniales</taxon>
        <taxon>Saprolegniaceae</taxon>
        <taxon>Saprolegnia</taxon>
    </lineage>
</organism>
<name>A0A067BTB1_SAPPC</name>
<accession>A0A067BTB1</accession>
<keyword evidence="5" id="KW-1185">Reference proteome</keyword>
<dbReference type="AlphaFoldDB" id="A0A067BTB1"/>
<dbReference type="VEuPathDB" id="FungiDB:SPRG_12467"/>
<evidence type="ECO:0000256" key="3">
    <source>
        <dbReference type="PROSITE-ProRule" id="PRU00023"/>
    </source>
</evidence>
<dbReference type="OrthoDB" id="204260at2759"/>
<keyword evidence="2 3" id="KW-0040">ANK repeat</keyword>